<dbReference type="Pfam" id="PF20147">
    <property type="entry name" value="Crinkler"/>
    <property type="match status" value="1"/>
</dbReference>
<dbReference type="GeneID" id="20659293"/>
<evidence type="ECO:0000313" key="6">
    <source>
        <dbReference type="EMBL" id="EGZ13931.1"/>
    </source>
</evidence>
<dbReference type="Proteomes" id="UP000002640">
    <property type="component" value="Unassembled WGS sequence"/>
</dbReference>
<keyword evidence="3" id="KW-0964">Secreted</keyword>
<protein>
    <recommendedName>
        <fullName evidence="5">Crinkler effector protein N-terminal domain-containing protein</fullName>
    </recommendedName>
</protein>
<dbReference type="InParanoid" id="G4ZQY3"/>
<dbReference type="GO" id="GO:0005576">
    <property type="term" value="C:extracellular region"/>
    <property type="evidence" value="ECO:0007669"/>
    <property type="project" value="UniProtKB-SubCell"/>
</dbReference>
<gene>
    <name evidence="6" type="ORF">PHYSODRAFT_511899</name>
</gene>
<dbReference type="AlphaFoldDB" id="G4ZQY3"/>
<evidence type="ECO:0000256" key="3">
    <source>
        <dbReference type="ARBA" id="ARBA00022525"/>
    </source>
</evidence>
<evidence type="ECO:0000256" key="1">
    <source>
        <dbReference type="ARBA" id="ARBA00004340"/>
    </source>
</evidence>
<keyword evidence="4" id="KW-0732">Signal</keyword>
<dbReference type="EMBL" id="JH159156">
    <property type="protein sequence ID" value="EGZ13931.1"/>
    <property type="molecule type" value="Genomic_DNA"/>
</dbReference>
<evidence type="ECO:0000259" key="5">
    <source>
        <dbReference type="Pfam" id="PF20147"/>
    </source>
</evidence>
<proteinExistence type="predicted"/>
<feature type="domain" description="Crinkler effector protein N-terminal" evidence="5">
    <location>
        <begin position="4"/>
        <end position="102"/>
    </location>
</feature>
<organism evidence="6 7">
    <name type="scientific">Phytophthora sojae (strain P6497)</name>
    <name type="common">Soybean stem and root rot agent</name>
    <name type="synonym">Phytophthora megasperma f. sp. glycines</name>
    <dbReference type="NCBI Taxonomy" id="1094619"/>
    <lineage>
        <taxon>Eukaryota</taxon>
        <taxon>Sar</taxon>
        <taxon>Stramenopiles</taxon>
        <taxon>Oomycota</taxon>
        <taxon>Peronosporomycetes</taxon>
        <taxon>Peronosporales</taxon>
        <taxon>Peronosporaceae</taxon>
        <taxon>Phytophthora</taxon>
    </lineage>
</organism>
<dbReference type="InterPro" id="IPR045379">
    <property type="entry name" value="Crinkler_N"/>
</dbReference>
<keyword evidence="7" id="KW-1185">Reference proteome</keyword>
<dbReference type="KEGG" id="psoj:PHYSODRAFT_511899"/>
<feature type="chain" id="PRO_5003472338" description="Crinkler effector protein N-terminal domain-containing protein" evidence="4">
    <location>
        <begin position="17"/>
        <end position="109"/>
    </location>
</feature>
<evidence type="ECO:0000256" key="2">
    <source>
        <dbReference type="ARBA" id="ARBA00004613"/>
    </source>
</evidence>
<name>G4ZQY3_PHYSP</name>
<comment type="subcellular location">
    <subcellularLocation>
        <location evidence="1">Host cell</location>
    </subcellularLocation>
    <subcellularLocation>
        <location evidence="2">Secreted</location>
    </subcellularLocation>
</comment>
<dbReference type="GO" id="GO:0043657">
    <property type="term" value="C:host cell"/>
    <property type="evidence" value="ECO:0007669"/>
    <property type="project" value="UniProtKB-SubCell"/>
</dbReference>
<evidence type="ECO:0000256" key="4">
    <source>
        <dbReference type="SAM" id="SignalP"/>
    </source>
</evidence>
<feature type="signal peptide" evidence="4">
    <location>
        <begin position="1"/>
        <end position="16"/>
    </location>
</feature>
<evidence type="ECO:0000313" key="7">
    <source>
        <dbReference type="Proteomes" id="UP000002640"/>
    </source>
</evidence>
<accession>G4ZQY3</accession>
<reference evidence="6 7" key="1">
    <citation type="journal article" date="2006" name="Science">
        <title>Phytophthora genome sequences uncover evolutionary origins and mechanisms of pathogenesis.</title>
        <authorList>
            <person name="Tyler B.M."/>
            <person name="Tripathy S."/>
            <person name="Zhang X."/>
            <person name="Dehal P."/>
            <person name="Jiang R.H."/>
            <person name="Aerts A."/>
            <person name="Arredondo F.D."/>
            <person name="Baxter L."/>
            <person name="Bensasson D."/>
            <person name="Beynon J.L."/>
            <person name="Chapman J."/>
            <person name="Damasceno C.M."/>
            <person name="Dorrance A.E."/>
            <person name="Dou D."/>
            <person name="Dickerman A.W."/>
            <person name="Dubchak I.L."/>
            <person name="Garbelotto M."/>
            <person name="Gijzen M."/>
            <person name="Gordon S.G."/>
            <person name="Govers F."/>
            <person name="Grunwald N.J."/>
            <person name="Huang W."/>
            <person name="Ivors K.L."/>
            <person name="Jones R.W."/>
            <person name="Kamoun S."/>
            <person name="Krampis K."/>
            <person name="Lamour K.H."/>
            <person name="Lee M.K."/>
            <person name="McDonald W.H."/>
            <person name="Medina M."/>
            <person name="Meijer H.J."/>
            <person name="Nordberg E.K."/>
            <person name="Maclean D.J."/>
            <person name="Ospina-Giraldo M.D."/>
            <person name="Morris P.F."/>
            <person name="Phuntumart V."/>
            <person name="Putnam N.H."/>
            <person name="Rash S."/>
            <person name="Rose J.K."/>
            <person name="Sakihama Y."/>
            <person name="Salamov A.A."/>
            <person name="Savidor A."/>
            <person name="Scheuring C.F."/>
            <person name="Smith B.M."/>
            <person name="Sobral B.W."/>
            <person name="Terry A."/>
            <person name="Torto-Alalibo T.A."/>
            <person name="Win J."/>
            <person name="Xu Z."/>
            <person name="Zhang H."/>
            <person name="Grigoriev I.V."/>
            <person name="Rokhsar D.S."/>
            <person name="Boore J.L."/>
        </authorList>
    </citation>
    <scope>NUCLEOTIDE SEQUENCE [LARGE SCALE GENOMIC DNA]</scope>
    <source>
        <strain evidence="6 7">P6497</strain>
    </source>
</reference>
<sequence>MVLLSIQCAFVGLAGSLFDVEIDNGATVSRLKHDIKWESANALKDVDAHQLQLFLAKTRGGAWLRDADPSVLELKKGRVHPDIQTMVDGEMMEQAWTLRRCWKRIACAP</sequence>
<dbReference type="RefSeq" id="XP_009531360.1">
    <property type="nucleotide sequence ID" value="XM_009533065.1"/>
</dbReference>